<feature type="transmembrane region" description="Helical" evidence="7">
    <location>
        <begin position="116"/>
        <end position="137"/>
    </location>
</feature>
<dbReference type="GO" id="GO:0005886">
    <property type="term" value="C:plasma membrane"/>
    <property type="evidence" value="ECO:0007669"/>
    <property type="project" value="UniProtKB-SubCell"/>
</dbReference>
<keyword evidence="2 7" id="KW-0813">Transport</keyword>
<feature type="transmembrane region" description="Helical" evidence="7">
    <location>
        <begin position="149"/>
        <end position="169"/>
    </location>
</feature>
<dbReference type="GO" id="GO:0055085">
    <property type="term" value="P:transmembrane transport"/>
    <property type="evidence" value="ECO:0007669"/>
    <property type="project" value="InterPro"/>
</dbReference>
<evidence type="ECO:0000259" key="8">
    <source>
        <dbReference type="PROSITE" id="PS50928"/>
    </source>
</evidence>
<keyword evidence="4 7" id="KW-0812">Transmembrane</keyword>
<dbReference type="InterPro" id="IPR000515">
    <property type="entry name" value="MetI-like"/>
</dbReference>
<dbReference type="CDD" id="cd06261">
    <property type="entry name" value="TM_PBP2"/>
    <property type="match status" value="1"/>
</dbReference>
<evidence type="ECO:0000256" key="7">
    <source>
        <dbReference type="RuleBase" id="RU363032"/>
    </source>
</evidence>
<feature type="transmembrane region" description="Helical" evidence="7">
    <location>
        <begin position="190"/>
        <end position="215"/>
    </location>
</feature>
<organism evidence="9 10">
    <name type="scientific">Paenibacillus sacheonensis</name>
    <dbReference type="NCBI Taxonomy" id="742054"/>
    <lineage>
        <taxon>Bacteria</taxon>
        <taxon>Bacillati</taxon>
        <taxon>Bacillota</taxon>
        <taxon>Bacilli</taxon>
        <taxon>Bacillales</taxon>
        <taxon>Paenibacillaceae</taxon>
        <taxon>Paenibacillus</taxon>
    </lineage>
</organism>
<evidence type="ECO:0000256" key="6">
    <source>
        <dbReference type="ARBA" id="ARBA00023136"/>
    </source>
</evidence>
<accession>A0A7X4YLY5</accession>
<feature type="transmembrane region" description="Helical" evidence="7">
    <location>
        <begin position="82"/>
        <end position="104"/>
    </location>
</feature>
<dbReference type="EMBL" id="JAAAMU010000003">
    <property type="protein sequence ID" value="NBC68788.1"/>
    <property type="molecule type" value="Genomic_DNA"/>
</dbReference>
<evidence type="ECO:0000313" key="10">
    <source>
        <dbReference type="Proteomes" id="UP000558113"/>
    </source>
</evidence>
<protein>
    <submittedName>
        <fullName evidence="9">ABC transporter permease subunit</fullName>
    </submittedName>
</protein>
<dbReference type="SUPFAM" id="SSF161098">
    <property type="entry name" value="MetI-like"/>
    <property type="match status" value="1"/>
</dbReference>
<dbReference type="Proteomes" id="UP000558113">
    <property type="component" value="Unassembled WGS sequence"/>
</dbReference>
<dbReference type="PANTHER" id="PTHR32243:SF24">
    <property type="entry name" value="DIACETYLCHITOBIOSE UPTAKE SYSTEM PERMEASE PROTEIN NGCG"/>
    <property type="match status" value="1"/>
</dbReference>
<dbReference type="Gene3D" id="1.10.3720.10">
    <property type="entry name" value="MetI-like"/>
    <property type="match status" value="1"/>
</dbReference>
<name>A0A7X4YLY5_9BACL</name>
<evidence type="ECO:0000256" key="2">
    <source>
        <dbReference type="ARBA" id="ARBA00022448"/>
    </source>
</evidence>
<gene>
    <name evidence="9" type="ORF">GT003_07295</name>
</gene>
<evidence type="ECO:0000313" key="9">
    <source>
        <dbReference type="EMBL" id="NBC68788.1"/>
    </source>
</evidence>
<reference evidence="9 10" key="1">
    <citation type="submission" date="2020-01" db="EMBL/GenBank/DDBJ databases">
        <title>Paenibacillus soybeanensis sp. nov. isolated from the nodules of soybean (Glycine max(L.) Merr).</title>
        <authorList>
            <person name="Wang H."/>
        </authorList>
    </citation>
    <scope>NUCLEOTIDE SEQUENCE [LARGE SCALE GENOMIC DNA]</scope>
    <source>
        <strain evidence="9 10">DSM 23054</strain>
    </source>
</reference>
<evidence type="ECO:0000256" key="3">
    <source>
        <dbReference type="ARBA" id="ARBA00022475"/>
    </source>
</evidence>
<keyword evidence="3" id="KW-1003">Cell membrane</keyword>
<keyword evidence="10" id="KW-1185">Reference proteome</keyword>
<dbReference type="AlphaFoldDB" id="A0A7X4YLY5"/>
<evidence type="ECO:0000256" key="5">
    <source>
        <dbReference type="ARBA" id="ARBA00022989"/>
    </source>
</evidence>
<comment type="similarity">
    <text evidence="7">Belongs to the binding-protein-dependent transport system permease family.</text>
</comment>
<keyword evidence="5 7" id="KW-1133">Transmembrane helix</keyword>
<evidence type="ECO:0000256" key="4">
    <source>
        <dbReference type="ARBA" id="ARBA00022692"/>
    </source>
</evidence>
<comment type="subcellular location">
    <subcellularLocation>
        <location evidence="1 7">Cell membrane</location>
        <topology evidence="1 7">Multi-pass membrane protein</topology>
    </subcellularLocation>
</comment>
<feature type="domain" description="ABC transmembrane type-1" evidence="8">
    <location>
        <begin position="78"/>
        <end position="269"/>
    </location>
</feature>
<dbReference type="InterPro" id="IPR050901">
    <property type="entry name" value="BP-dep_ABC_trans_perm"/>
</dbReference>
<evidence type="ECO:0000256" key="1">
    <source>
        <dbReference type="ARBA" id="ARBA00004651"/>
    </source>
</evidence>
<feature type="transmembrane region" description="Helical" evidence="7">
    <location>
        <begin position="21"/>
        <end position="42"/>
    </location>
</feature>
<keyword evidence="6 7" id="KW-0472">Membrane</keyword>
<sequence length="284" mass="32035">MECRAVRKTRRFKVSNPILKLFLWLYMCISLYPLVYLIFYSLKTNDEIFNTNPFGIPTSFQWDNYVRAVHAFDVLLYMKNSAFVSVISVAGILLFSLTFAYASARMEWRLRKLASTYMIVGLFVPGATTLIPLAILLKHLHLINTFGALIIPYIAGNLSFSILIFYGFFRTIPKEMEESAFIDGAGIYRTFARIILPLVIPAFTVVLILSFIGVWNEFTIANTFISSQKLKTLPIGLIFFSGTHFTDWGAMGASLVIASIPVIVIYVLFSEQIERALTVGSAVK</sequence>
<dbReference type="PANTHER" id="PTHR32243">
    <property type="entry name" value="MALTOSE TRANSPORT SYSTEM PERMEASE-RELATED"/>
    <property type="match status" value="1"/>
</dbReference>
<dbReference type="Pfam" id="PF00528">
    <property type="entry name" value="BPD_transp_1"/>
    <property type="match status" value="1"/>
</dbReference>
<dbReference type="PROSITE" id="PS50928">
    <property type="entry name" value="ABC_TM1"/>
    <property type="match status" value="1"/>
</dbReference>
<comment type="caution">
    <text evidence="9">The sequence shown here is derived from an EMBL/GenBank/DDBJ whole genome shotgun (WGS) entry which is preliminary data.</text>
</comment>
<dbReference type="InterPro" id="IPR035906">
    <property type="entry name" value="MetI-like_sf"/>
</dbReference>
<feature type="transmembrane region" description="Helical" evidence="7">
    <location>
        <begin position="248"/>
        <end position="269"/>
    </location>
</feature>
<proteinExistence type="inferred from homology"/>
<dbReference type="OrthoDB" id="187395at2"/>